<evidence type="ECO:0000313" key="11">
    <source>
        <dbReference type="EMBL" id="RDY21092.1"/>
    </source>
</evidence>
<proteinExistence type="inferred from homology"/>
<dbReference type="InterPro" id="IPR000192">
    <property type="entry name" value="Aminotrans_V_dom"/>
</dbReference>
<dbReference type="SUPFAM" id="SSF53383">
    <property type="entry name" value="PLP-dependent transferases"/>
    <property type="match status" value="1"/>
</dbReference>
<keyword evidence="4" id="KW-0808">Transferase</keyword>
<dbReference type="GO" id="GO:0004760">
    <property type="term" value="F:L-serine-pyruvate transaminase activity"/>
    <property type="evidence" value="ECO:0007669"/>
    <property type="project" value="TreeGrafter"/>
</dbReference>
<keyword evidence="12" id="KW-1185">Reference proteome</keyword>
<dbReference type="GO" id="GO:0019265">
    <property type="term" value="P:glycine biosynthetic process, by transamination of glyoxylate"/>
    <property type="evidence" value="ECO:0007669"/>
    <property type="project" value="TreeGrafter"/>
</dbReference>
<dbReference type="PIRSF" id="PIRSF000524">
    <property type="entry name" value="SPT"/>
    <property type="match status" value="1"/>
</dbReference>
<dbReference type="Proteomes" id="UP000093352">
    <property type="component" value="Unassembled WGS sequence"/>
</dbReference>
<dbReference type="GO" id="GO:0008453">
    <property type="term" value="F:alanine-glyoxylate transaminase activity"/>
    <property type="evidence" value="ECO:0007669"/>
    <property type="project" value="TreeGrafter"/>
</dbReference>
<keyword evidence="3 11" id="KW-0032">Aminotransferase</keyword>
<dbReference type="InterPro" id="IPR020578">
    <property type="entry name" value="Aminotrans_V_PyrdxlP_BS"/>
</dbReference>
<protein>
    <submittedName>
        <fullName evidence="11">Alanine--glyoxylate aminotransferase family protein</fullName>
    </submittedName>
</protein>
<dbReference type="Gene3D" id="3.40.640.10">
    <property type="entry name" value="Type I PLP-dependent aspartate aminotransferase-like (Major domain)"/>
    <property type="match status" value="1"/>
</dbReference>
<dbReference type="InterPro" id="IPR024169">
    <property type="entry name" value="SP_NH2Trfase/AEP_transaminase"/>
</dbReference>
<comment type="cofactor">
    <cofactor evidence="1 7 9">
        <name>pyridoxal 5'-phosphate</name>
        <dbReference type="ChEBI" id="CHEBI:597326"/>
    </cofactor>
</comment>
<dbReference type="RefSeq" id="WP_068913012.1">
    <property type="nucleotide sequence ID" value="NZ_MBEW02000012.1"/>
</dbReference>
<evidence type="ECO:0000259" key="10">
    <source>
        <dbReference type="Pfam" id="PF00266"/>
    </source>
</evidence>
<organism evidence="11 12">
    <name type="scientific">Criibacterium bergeronii</name>
    <dbReference type="NCBI Taxonomy" id="1871336"/>
    <lineage>
        <taxon>Bacteria</taxon>
        <taxon>Bacillati</taxon>
        <taxon>Bacillota</taxon>
        <taxon>Clostridia</taxon>
        <taxon>Peptostreptococcales</taxon>
        <taxon>Filifactoraceae</taxon>
        <taxon>Criibacterium</taxon>
    </lineage>
</organism>
<dbReference type="PANTHER" id="PTHR21152">
    <property type="entry name" value="AMINOTRANSFERASE CLASS V"/>
    <property type="match status" value="1"/>
</dbReference>
<evidence type="ECO:0000256" key="6">
    <source>
        <dbReference type="PIRSR" id="PIRSR000524-1"/>
    </source>
</evidence>
<dbReference type="PANTHER" id="PTHR21152:SF24">
    <property type="entry name" value="ALANINE--GLYOXYLATE AMINOTRANSFERASE 1"/>
    <property type="match status" value="1"/>
</dbReference>
<keyword evidence="5 7" id="KW-0663">Pyridoxal phosphate</keyword>
<evidence type="ECO:0000256" key="8">
    <source>
        <dbReference type="RuleBase" id="RU004075"/>
    </source>
</evidence>
<accession>A0A371IKR9</accession>
<evidence type="ECO:0000256" key="5">
    <source>
        <dbReference type="ARBA" id="ARBA00022898"/>
    </source>
</evidence>
<dbReference type="InterPro" id="IPR015424">
    <property type="entry name" value="PyrdxlP-dep_Trfase"/>
</dbReference>
<feature type="modified residue" description="N6-(pyridoxal phosphate)lysine" evidence="7">
    <location>
        <position position="188"/>
    </location>
</feature>
<evidence type="ECO:0000256" key="4">
    <source>
        <dbReference type="ARBA" id="ARBA00022679"/>
    </source>
</evidence>
<gene>
    <name evidence="11" type="ORF">BBG48_006595</name>
</gene>
<evidence type="ECO:0000256" key="9">
    <source>
        <dbReference type="RuleBase" id="RU004504"/>
    </source>
</evidence>
<dbReference type="InterPro" id="IPR015421">
    <property type="entry name" value="PyrdxlP-dep_Trfase_major"/>
</dbReference>
<sequence>MKILCSGPTSIAKNVLDKMSISKTNPDLDPEYLGYQRAVENKISKLAHTDAKSFFMLGEGIITLEGAIVSLVEKGERVLVIYNGFFGEGFADYVGYVGGEAVKFKGDFRRGINVADLKAFLEKDHDFAVATMVHCETPSGITNDVKSICELLHSYDIITVTDCVSSFAGEEIYFDEFNIDVMLSGSQKCISAPTGIGIVTLSKKAIDKINGRKTTVPSYYLNYKNYYAFNESCGFPYTQNENLIYAIDEALRNIPENYAFLHKKYAIATRNTLINCGFELFPKDSFSNTVTAVITPDGIKSEDILSQMRKQNIAISKGVGEYAEKIFRIGHMGHNINKANFIEMFEKLDTTFKNLGVKLNGSLKEEFEKEI</sequence>
<evidence type="ECO:0000256" key="7">
    <source>
        <dbReference type="PIRSR" id="PIRSR000524-50"/>
    </source>
</evidence>
<dbReference type="Gene3D" id="3.90.1150.10">
    <property type="entry name" value="Aspartate Aminotransferase, domain 1"/>
    <property type="match status" value="1"/>
</dbReference>
<dbReference type="STRING" id="1871336.BBG48_08835"/>
<dbReference type="PROSITE" id="PS00595">
    <property type="entry name" value="AA_TRANSFER_CLASS_5"/>
    <property type="match status" value="1"/>
</dbReference>
<comment type="similarity">
    <text evidence="2 8">Belongs to the class-V pyridoxal-phosphate-dependent aminotransferase family.</text>
</comment>
<name>A0A371IKR9_9FIRM</name>
<feature type="binding site" evidence="6">
    <location>
        <position position="328"/>
    </location>
    <ligand>
        <name>substrate</name>
    </ligand>
</feature>
<comment type="caution">
    <text evidence="11">The sequence shown here is derived from an EMBL/GenBank/DDBJ whole genome shotgun (WGS) entry which is preliminary data.</text>
</comment>
<evidence type="ECO:0000313" key="12">
    <source>
        <dbReference type="Proteomes" id="UP000093352"/>
    </source>
</evidence>
<reference evidence="11 12" key="1">
    <citation type="journal article" date="2016" name="Genome Announc.">
        <title>Draft Genome Sequence of Criibacterium bergeronii gen. nov., sp. nov., Strain CCRI-22567T, Isolated from a Vaginal Sample from a Woman with Bacterial Vaginosis.</title>
        <authorList>
            <person name="Maheux A.F."/>
            <person name="Berube E."/>
            <person name="Boudreau D.K."/>
            <person name="Raymond F."/>
            <person name="Corbeil J."/>
            <person name="Roy P.H."/>
            <person name="Boissinot M."/>
            <person name="Omar R.F."/>
        </authorList>
    </citation>
    <scope>NUCLEOTIDE SEQUENCE [LARGE SCALE GENOMIC DNA]</scope>
    <source>
        <strain evidence="11 12">CCRI-22567</strain>
    </source>
</reference>
<dbReference type="AlphaFoldDB" id="A0A371IKR9"/>
<evidence type="ECO:0000256" key="1">
    <source>
        <dbReference type="ARBA" id="ARBA00001933"/>
    </source>
</evidence>
<dbReference type="EMBL" id="MBEW02000012">
    <property type="protein sequence ID" value="RDY21092.1"/>
    <property type="molecule type" value="Genomic_DNA"/>
</dbReference>
<feature type="domain" description="Aminotransferase class V" evidence="10">
    <location>
        <begin position="109"/>
        <end position="318"/>
    </location>
</feature>
<evidence type="ECO:0000256" key="2">
    <source>
        <dbReference type="ARBA" id="ARBA00009236"/>
    </source>
</evidence>
<evidence type="ECO:0000256" key="3">
    <source>
        <dbReference type="ARBA" id="ARBA00022576"/>
    </source>
</evidence>
<dbReference type="InterPro" id="IPR015422">
    <property type="entry name" value="PyrdxlP-dep_Trfase_small"/>
</dbReference>
<dbReference type="Pfam" id="PF00266">
    <property type="entry name" value="Aminotran_5"/>
    <property type="match status" value="1"/>
</dbReference>